<dbReference type="InterPro" id="IPR002563">
    <property type="entry name" value="Flavin_Rdtase-like_dom"/>
</dbReference>
<evidence type="ECO:0000313" key="4">
    <source>
        <dbReference type="Proteomes" id="UP001057702"/>
    </source>
</evidence>
<dbReference type="Gene3D" id="2.30.110.10">
    <property type="entry name" value="Electron Transport, Fmn-binding Protein, Chain A"/>
    <property type="match status" value="1"/>
</dbReference>
<keyword evidence="1" id="KW-0560">Oxidoreductase</keyword>
<protein>
    <submittedName>
        <fullName evidence="3">Flavin reductase family protein</fullName>
    </submittedName>
</protein>
<dbReference type="PANTHER" id="PTHR30466">
    <property type="entry name" value="FLAVIN REDUCTASE"/>
    <property type="match status" value="1"/>
</dbReference>
<organism evidence="3 4">
    <name type="scientific">Streptomyces humicola</name>
    <dbReference type="NCBI Taxonomy" id="2953240"/>
    <lineage>
        <taxon>Bacteria</taxon>
        <taxon>Bacillati</taxon>
        <taxon>Actinomycetota</taxon>
        <taxon>Actinomycetes</taxon>
        <taxon>Kitasatosporales</taxon>
        <taxon>Streptomycetaceae</taxon>
        <taxon>Streptomyces</taxon>
    </lineage>
</organism>
<reference evidence="3" key="1">
    <citation type="submission" date="2022-06" db="EMBL/GenBank/DDBJ databases">
        <title>Draft genome sequence of Streptomyces sp. RB6PN25 isolated from peat swamp forest in Thailand.</title>
        <authorList>
            <person name="Duangmal K."/>
            <person name="Klaysubun C."/>
        </authorList>
    </citation>
    <scope>NUCLEOTIDE SEQUENCE</scope>
    <source>
        <strain evidence="3">RB6PN25</strain>
    </source>
</reference>
<dbReference type="InterPro" id="IPR012349">
    <property type="entry name" value="Split_barrel_FMN-bd"/>
</dbReference>
<accession>A0ABT1PTS9</accession>
<dbReference type="InterPro" id="IPR050268">
    <property type="entry name" value="NADH-dep_flavin_reductase"/>
</dbReference>
<feature type="domain" description="Flavin reductase like" evidence="2">
    <location>
        <begin position="1"/>
        <end position="144"/>
    </location>
</feature>
<name>A0ABT1PTS9_9ACTN</name>
<gene>
    <name evidence="3" type="ORF">NGB36_10780</name>
</gene>
<keyword evidence="4" id="KW-1185">Reference proteome</keyword>
<proteinExistence type="predicted"/>
<dbReference type="Proteomes" id="UP001057702">
    <property type="component" value="Unassembled WGS sequence"/>
</dbReference>
<dbReference type="SMART" id="SM00903">
    <property type="entry name" value="Flavin_Reduct"/>
    <property type="match status" value="1"/>
</dbReference>
<dbReference type="SUPFAM" id="SSF50475">
    <property type="entry name" value="FMN-binding split barrel"/>
    <property type="match status" value="1"/>
</dbReference>
<comment type="caution">
    <text evidence="3">The sequence shown here is derived from an EMBL/GenBank/DDBJ whole genome shotgun (WGS) entry which is preliminary data.</text>
</comment>
<dbReference type="Pfam" id="PF01613">
    <property type="entry name" value="Flavin_Reduct"/>
    <property type="match status" value="1"/>
</dbReference>
<evidence type="ECO:0000259" key="2">
    <source>
        <dbReference type="SMART" id="SM00903"/>
    </source>
</evidence>
<dbReference type="EMBL" id="JANFNG010000006">
    <property type="protein sequence ID" value="MCQ4081073.1"/>
    <property type="molecule type" value="Genomic_DNA"/>
</dbReference>
<sequence length="152" mass="15969">MAAVPAPVTIATTIDRQGKRWGFTGSSFTSLSANPPMVMICLSKTASTHAAFTGCAQFMVNVLADNHGHIARRFAAPRIDRFSAGDMGDCEAGLPGLPDAVVRLVCALHQVLDGGDHSILVGRVEQAVTTGGEPLVYCGRTFTQLALESARV</sequence>
<evidence type="ECO:0000256" key="1">
    <source>
        <dbReference type="ARBA" id="ARBA00023002"/>
    </source>
</evidence>
<evidence type="ECO:0000313" key="3">
    <source>
        <dbReference type="EMBL" id="MCQ4081073.1"/>
    </source>
</evidence>
<dbReference type="PANTHER" id="PTHR30466:SF1">
    <property type="entry name" value="FMN REDUCTASE (NADH) RUTF"/>
    <property type="match status" value="1"/>
</dbReference>